<organism evidence="8 9">
    <name type="scientific">Pseudomonas morbosilactucae</name>
    <dbReference type="NCBI Taxonomy" id="2938197"/>
    <lineage>
        <taxon>Bacteria</taxon>
        <taxon>Pseudomonadati</taxon>
        <taxon>Pseudomonadota</taxon>
        <taxon>Gammaproteobacteria</taxon>
        <taxon>Pseudomonadales</taxon>
        <taxon>Pseudomonadaceae</taxon>
        <taxon>Pseudomonas</taxon>
    </lineage>
</organism>
<accession>A0A9X2C724</accession>
<dbReference type="SUPFAM" id="SSF103473">
    <property type="entry name" value="MFS general substrate transporter"/>
    <property type="match status" value="1"/>
</dbReference>
<dbReference type="InterPro" id="IPR020846">
    <property type="entry name" value="MFS_dom"/>
</dbReference>
<feature type="transmembrane region" description="Helical" evidence="6">
    <location>
        <begin position="359"/>
        <end position="384"/>
    </location>
</feature>
<evidence type="ECO:0000256" key="4">
    <source>
        <dbReference type="ARBA" id="ARBA00022989"/>
    </source>
</evidence>
<dbReference type="GO" id="GO:0005886">
    <property type="term" value="C:plasma membrane"/>
    <property type="evidence" value="ECO:0007669"/>
    <property type="project" value="UniProtKB-SubCell"/>
</dbReference>
<dbReference type="Proteomes" id="UP001155059">
    <property type="component" value="Unassembled WGS sequence"/>
</dbReference>
<dbReference type="InterPro" id="IPR036259">
    <property type="entry name" value="MFS_trans_sf"/>
</dbReference>
<feature type="transmembrane region" description="Helical" evidence="6">
    <location>
        <begin position="295"/>
        <end position="316"/>
    </location>
</feature>
<gene>
    <name evidence="8" type="ORF">M1B34_17065</name>
</gene>
<dbReference type="Gene3D" id="1.20.1250.20">
    <property type="entry name" value="MFS general substrate transporter like domains"/>
    <property type="match status" value="1"/>
</dbReference>
<feature type="transmembrane region" description="Helical" evidence="6">
    <location>
        <begin position="117"/>
        <end position="143"/>
    </location>
</feature>
<dbReference type="PANTHER" id="PTHR43124:SF3">
    <property type="entry name" value="CHLORAMPHENICOL EFFLUX PUMP RV0191"/>
    <property type="match status" value="1"/>
</dbReference>
<proteinExistence type="predicted"/>
<dbReference type="GO" id="GO:0022857">
    <property type="term" value="F:transmembrane transporter activity"/>
    <property type="evidence" value="ECO:0007669"/>
    <property type="project" value="InterPro"/>
</dbReference>
<feature type="transmembrane region" description="Helical" evidence="6">
    <location>
        <begin position="328"/>
        <end position="347"/>
    </location>
</feature>
<evidence type="ECO:0000256" key="5">
    <source>
        <dbReference type="ARBA" id="ARBA00023136"/>
    </source>
</evidence>
<feature type="transmembrane region" description="Helical" evidence="6">
    <location>
        <begin position="65"/>
        <end position="85"/>
    </location>
</feature>
<protein>
    <submittedName>
        <fullName evidence="8">MFS transporter</fullName>
    </submittedName>
</protein>
<keyword evidence="2" id="KW-1003">Cell membrane</keyword>
<dbReference type="InterPro" id="IPR005829">
    <property type="entry name" value="Sugar_transporter_CS"/>
</dbReference>
<evidence type="ECO:0000313" key="9">
    <source>
        <dbReference type="Proteomes" id="UP001155059"/>
    </source>
</evidence>
<evidence type="ECO:0000256" key="6">
    <source>
        <dbReference type="SAM" id="Phobius"/>
    </source>
</evidence>
<dbReference type="PROSITE" id="PS50850">
    <property type="entry name" value="MFS"/>
    <property type="match status" value="1"/>
</dbReference>
<dbReference type="InterPro" id="IPR050189">
    <property type="entry name" value="MFS_Efflux_Transporters"/>
</dbReference>
<comment type="subcellular location">
    <subcellularLocation>
        <location evidence="1">Cell membrane</location>
        <topology evidence="1">Multi-pass membrane protein</topology>
    </subcellularLocation>
</comment>
<evidence type="ECO:0000256" key="3">
    <source>
        <dbReference type="ARBA" id="ARBA00022692"/>
    </source>
</evidence>
<feature type="transmembrane region" description="Helical" evidence="6">
    <location>
        <begin position="25"/>
        <end position="45"/>
    </location>
</feature>
<dbReference type="CDD" id="cd17473">
    <property type="entry name" value="MFS_arabinose_efflux_permease_like"/>
    <property type="match status" value="1"/>
</dbReference>
<dbReference type="InterPro" id="IPR011701">
    <property type="entry name" value="MFS"/>
</dbReference>
<keyword evidence="4 6" id="KW-1133">Transmembrane helix</keyword>
<evidence type="ECO:0000256" key="2">
    <source>
        <dbReference type="ARBA" id="ARBA00022475"/>
    </source>
</evidence>
<feature type="transmembrane region" description="Helical" evidence="6">
    <location>
        <begin position="155"/>
        <end position="174"/>
    </location>
</feature>
<feature type="transmembrane region" description="Helical" evidence="6">
    <location>
        <begin position="257"/>
        <end position="283"/>
    </location>
</feature>
<reference evidence="8 9" key="1">
    <citation type="journal article" date="2022" name="Int. J. Syst. Evol. Microbiol.">
        <title>Pseudomonas aegrilactucae sp. nov. and Pseudomonas morbosilactucae sp. nov., pathogens causing bacterial rot of lettuce in Japan.</title>
        <authorList>
            <person name="Sawada H."/>
            <person name="Fujikawa T."/>
            <person name="Satou M."/>
        </authorList>
    </citation>
    <scope>NUCLEOTIDE SEQUENCE [LARGE SCALE GENOMIC DNA]</scope>
    <source>
        <strain evidence="8 9">MAFF 302030</strain>
    </source>
</reference>
<keyword evidence="5 6" id="KW-0472">Membrane</keyword>
<keyword evidence="3 6" id="KW-0812">Transmembrane</keyword>
<sequence>MTSVHSTAHVAPAAARQATGRREGLVLMLGSSLTIMGSVMIAPILPKLGAEFGPITPQADLLVPLAVTGPALAIALCAPLAGWLADRVGRKALLVIATVLYALLGAVPALLGDLSSIVLVRLLFGVAEAAVMTSCATLIADYWQGEERLRYINRQVVTIGLVGALFFIIGGALGEQSWRLPFFLYLLPLLLVPAMIKVLWEPQRDPPQVAEQGAGQASAQVYEQSPERVALLPLLLGYGLILGGMVLSFVVPVQTPILLVSLGVTSSTLIGLSAGLSLLATLGGSLAWPLLRRRLGGAGTNALLLFLLGLGLWLLMRGQSYAEVLPAVLIHGLGAGLLVPNVMAPVMEALTARTRGRGLGGFTACLYFGQFVSPLVVAAATALAGDLRHAIAWLALASVGAGLLWVLAAVQRRFKPGAPSPYSSLK</sequence>
<dbReference type="PANTHER" id="PTHR43124">
    <property type="entry name" value="PURINE EFFLUX PUMP PBUE"/>
    <property type="match status" value="1"/>
</dbReference>
<comment type="caution">
    <text evidence="8">The sequence shown here is derived from an EMBL/GenBank/DDBJ whole genome shotgun (WGS) entry which is preliminary data.</text>
</comment>
<feature type="transmembrane region" description="Helical" evidence="6">
    <location>
        <begin position="180"/>
        <end position="200"/>
    </location>
</feature>
<evidence type="ECO:0000313" key="8">
    <source>
        <dbReference type="EMBL" id="MCK9799370.1"/>
    </source>
</evidence>
<dbReference type="RefSeq" id="WP_268265713.1">
    <property type="nucleotide sequence ID" value="NZ_JALQCW010000039.1"/>
</dbReference>
<dbReference type="AlphaFoldDB" id="A0A9X2C724"/>
<feature type="transmembrane region" description="Helical" evidence="6">
    <location>
        <begin position="390"/>
        <end position="410"/>
    </location>
</feature>
<name>A0A9X2C724_9PSED</name>
<dbReference type="EMBL" id="JALQCW010000039">
    <property type="protein sequence ID" value="MCK9799370.1"/>
    <property type="molecule type" value="Genomic_DNA"/>
</dbReference>
<dbReference type="PROSITE" id="PS00216">
    <property type="entry name" value="SUGAR_TRANSPORT_1"/>
    <property type="match status" value="1"/>
</dbReference>
<feature type="transmembrane region" description="Helical" evidence="6">
    <location>
        <begin position="229"/>
        <end position="251"/>
    </location>
</feature>
<reference evidence="8 9" key="2">
    <citation type="journal article" date="2023" name="Plant Pathol.">
        <title>Dismantling and reorganizing Pseudomonas marginalis sensu#lato.</title>
        <authorList>
            <person name="Sawada H."/>
            <person name="Fujikawa T."/>
            <person name="Satou M."/>
        </authorList>
    </citation>
    <scope>NUCLEOTIDE SEQUENCE [LARGE SCALE GENOMIC DNA]</scope>
    <source>
        <strain evidence="8 9">MAFF 302030</strain>
    </source>
</reference>
<dbReference type="Pfam" id="PF07690">
    <property type="entry name" value="MFS_1"/>
    <property type="match status" value="1"/>
</dbReference>
<evidence type="ECO:0000256" key="1">
    <source>
        <dbReference type="ARBA" id="ARBA00004651"/>
    </source>
</evidence>
<evidence type="ECO:0000259" key="7">
    <source>
        <dbReference type="PROSITE" id="PS50850"/>
    </source>
</evidence>
<feature type="domain" description="Major facilitator superfamily (MFS) profile" evidence="7">
    <location>
        <begin position="23"/>
        <end position="413"/>
    </location>
</feature>
<feature type="transmembrane region" description="Helical" evidence="6">
    <location>
        <begin position="92"/>
        <end position="111"/>
    </location>
</feature>